<evidence type="ECO:0000313" key="1">
    <source>
        <dbReference type="EMBL" id="KRR16597.1"/>
    </source>
</evidence>
<dbReference type="OrthoDB" id="9800597at2"/>
<gene>
    <name evidence="1" type="ORF">CQ13_36620</name>
</gene>
<comment type="caution">
    <text evidence="1">The sequence shown here is derived from an EMBL/GenBank/DDBJ whole genome shotgun (WGS) entry which is preliminary data.</text>
</comment>
<name>A0A0R3MFN6_9BRAD</name>
<dbReference type="RefSeq" id="WP_057847884.1">
    <property type="nucleotide sequence ID" value="NZ_LLYA01000216.1"/>
</dbReference>
<keyword evidence="2" id="KW-1185">Reference proteome</keyword>
<proteinExistence type="predicted"/>
<sequence>MNSETEFQLPQLYRPDVFACHVQRPPTHPHASCGAAGAQVLWDRMRNAIEAQGLTDIGFTAAGCLGFCNAGPLMAVYPDGIWYRPTTADDIDEIIESHLKEGKRVDRLVVVLKRS</sequence>
<dbReference type="AlphaFoldDB" id="A0A0R3MFN6"/>
<dbReference type="InterPro" id="IPR036249">
    <property type="entry name" value="Thioredoxin-like_sf"/>
</dbReference>
<dbReference type="CDD" id="cd02980">
    <property type="entry name" value="TRX_Fd_family"/>
    <property type="match status" value="1"/>
</dbReference>
<protein>
    <submittedName>
        <fullName evidence="1">Ferredoxin</fullName>
    </submittedName>
</protein>
<evidence type="ECO:0000313" key="2">
    <source>
        <dbReference type="Proteomes" id="UP000052023"/>
    </source>
</evidence>
<dbReference type="SUPFAM" id="SSF52833">
    <property type="entry name" value="Thioredoxin-like"/>
    <property type="match status" value="1"/>
</dbReference>
<accession>A0A0R3MFN6</accession>
<dbReference type="Gene3D" id="3.40.30.10">
    <property type="entry name" value="Glutaredoxin"/>
    <property type="match status" value="1"/>
</dbReference>
<dbReference type="EMBL" id="LLYA01000216">
    <property type="protein sequence ID" value="KRR16597.1"/>
    <property type="molecule type" value="Genomic_DNA"/>
</dbReference>
<organism evidence="1 2">
    <name type="scientific">Bradyrhizobium retamae</name>
    <dbReference type="NCBI Taxonomy" id="1300035"/>
    <lineage>
        <taxon>Bacteria</taxon>
        <taxon>Pseudomonadati</taxon>
        <taxon>Pseudomonadota</taxon>
        <taxon>Alphaproteobacteria</taxon>
        <taxon>Hyphomicrobiales</taxon>
        <taxon>Nitrobacteraceae</taxon>
        <taxon>Bradyrhizobium</taxon>
    </lineage>
</organism>
<dbReference type="Proteomes" id="UP000052023">
    <property type="component" value="Unassembled WGS sequence"/>
</dbReference>
<reference evidence="1 2" key="1">
    <citation type="submission" date="2014-03" db="EMBL/GenBank/DDBJ databases">
        <title>Bradyrhizobium valentinum sp. nov., isolated from effective nodules of Lupinus mariae-josephae, a lupine endemic of basic-lime soils in Eastern Spain.</title>
        <authorList>
            <person name="Duran D."/>
            <person name="Rey L."/>
            <person name="Navarro A."/>
            <person name="Busquets A."/>
            <person name="Imperial J."/>
            <person name="Ruiz-Argueso T."/>
        </authorList>
    </citation>
    <scope>NUCLEOTIDE SEQUENCE [LARGE SCALE GENOMIC DNA]</scope>
    <source>
        <strain evidence="1 2">Ro19</strain>
    </source>
</reference>